<dbReference type="PANTHER" id="PTHR24206">
    <property type="entry name" value="OS06G0237300 PROTEIN"/>
    <property type="match status" value="1"/>
</dbReference>
<keyword evidence="2" id="KW-0862">Zinc</keyword>
<feature type="domain" description="LIM zinc-binding" evidence="4">
    <location>
        <begin position="45"/>
        <end position="78"/>
    </location>
</feature>
<evidence type="ECO:0000256" key="2">
    <source>
        <dbReference type="ARBA" id="ARBA00022833"/>
    </source>
</evidence>
<dbReference type="AlphaFoldDB" id="A0A3P8VNZ1"/>
<dbReference type="InParanoid" id="A0A3P8VNZ1"/>
<reference evidence="5" key="3">
    <citation type="submission" date="2025-09" db="UniProtKB">
        <authorList>
            <consortium name="Ensembl"/>
        </authorList>
    </citation>
    <scope>IDENTIFICATION</scope>
</reference>
<keyword evidence="3" id="KW-0440">LIM domain</keyword>
<reference evidence="5 6" key="1">
    <citation type="journal article" date="2014" name="Nat. Genet.">
        <title>Whole-genome sequence of a flatfish provides insights into ZW sex chromosome evolution and adaptation to a benthic lifestyle.</title>
        <authorList>
            <person name="Chen S."/>
            <person name="Zhang G."/>
            <person name="Shao C."/>
            <person name="Huang Q."/>
            <person name="Liu G."/>
            <person name="Zhang P."/>
            <person name="Song W."/>
            <person name="An N."/>
            <person name="Chalopin D."/>
            <person name="Volff J.N."/>
            <person name="Hong Y."/>
            <person name="Li Q."/>
            <person name="Sha Z."/>
            <person name="Zhou H."/>
            <person name="Xie M."/>
            <person name="Yu Q."/>
            <person name="Liu Y."/>
            <person name="Xiang H."/>
            <person name="Wang N."/>
            <person name="Wu K."/>
            <person name="Yang C."/>
            <person name="Zhou Q."/>
            <person name="Liao X."/>
            <person name="Yang L."/>
            <person name="Hu Q."/>
            <person name="Zhang J."/>
            <person name="Meng L."/>
            <person name="Jin L."/>
            <person name="Tian Y."/>
            <person name="Lian J."/>
            <person name="Yang J."/>
            <person name="Miao G."/>
            <person name="Liu S."/>
            <person name="Liang Z."/>
            <person name="Yan F."/>
            <person name="Li Y."/>
            <person name="Sun B."/>
            <person name="Zhang H."/>
            <person name="Zhang J."/>
            <person name="Zhu Y."/>
            <person name="Du M."/>
            <person name="Zhao Y."/>
            <person name="Schartl M."/>
            <person name="Tang Q."/>
            <person name="Wang J."/>
        </authorList>
    </citation>
    <scope>NUCLEOTIDE SEQUENCE</scope>
</reference>
<proteinExistence type="predicted"/>
<organism evidence="5 6">
    <name type="scientific">Cynoglossus semilaevis</name>
    <name type="common">Tongue sole</name>
    <dbReference type="NCBI Taxonomy" id="244447"/>
    <lineage>
        <taxon>Eukaryota</taxon>
        <taxon>Metazoa</taxon>
        <taxon>Chordata</taxon>
        <taxon>Craniata</taxon>
        <taxon>Vertebrata</taxon>
        <taxon>Euteleostomi</taxon>
        <taxon>Actinopterygii</taxon>
        <taxon>Neopterygii</taxon>
        <taxon>Teleostei</taxon>
        <taxon>Neoteleostei</taxon>
        <taxon>Acanthomorphata</taxon>
        <taxon>Carangaria</taxon>
        <taxon>Pleuronectiformes</taxon>
        <taxon>Pleuronectoidei</taxon>
        <taxon>Cynoglossidae</taxon>
        <taxon>Cynoglossinae</taxon>
        <taxon>Cynoglossus</taxon>
    </lineage>
</organism>
<evidence type="ECO:0000313" key="5">
    <source>
        <dbReference type="Ensembl" id="ENSCSEP00000014160.1"/>
    </source>
</evidence>
<evidence type="ECO:0000256" key="1">
    <source>
        <dbReference type="ARBA" id="ARBA00022723"/>
    </source>
</evidence>
<evidence type="ECO:0000256" key="3">
    <source>
        <dbReference type="ARBA" id="ARBA00023038"/>
    </source>
</evidence>
<accession>A0A3P8VNZ1</accession>
<dbReference type="Pfam" id="PF00412">
    <property type="entry name" value="LIM"/>
    <property type="match status" value="1"/>
</dbReference>
<evidence type="ECO:0000313" key="6">
    <source>
        <dbReference type="Proteomes" id="UP000265120"/>
    </source>
</evidence>
<keyword evidence="6" id="KW-1185">Reference proteome</keyword>
<name>A0A3P8VNZ1_CYNSE</name>
<dbReference type="GO" id="GO:0046872">
    <property type="term" value="F:metal ion binding"/>
    <property type="evidence" value="ECO:0007669"/>
    <property type="project" value="UniProtKB-KW"/>
</dbReference>
<keyword evidence="1" id="KW-0479">Metal-binding</keyword>
<dbReference type="SUPFAM" id="SSF57716">
    <property type="entry name" value="Glucocorticoid receptor-like (DNA-binding domain)"/>
    <property type="match status" value="1"/>
</dbReference>
<dbReference type="Ensembl" id="ENSCSET00000014327.1">
    <property type="protein sequence ID" value="ENSCSEP00000014160.1"/>
    <property type="gene ID" value="ENSCSEG00000009110.1"/>
</dbReference>
<reference evidence="5" key="2">
    <citation type="submission" date="2025-08" db="UniProtKB">
        <authorList>
            <consortium name="Ensembl"/>
        </authorList>
    </citation>
    <scope>IDENTIFICATION</scope>
</reference>
<dbReference type="InterPro" id="IPR001781">
    <property type="entry name" value="Znf_LIM"/>
</dbReference>
<dbReference type="Gene3D" id="2.10.110.10">
    <property type="entry name" value="Cysteine Rich Protein"/>
    <property type="match status" value="1"/>
</dbReference>
<protein>
    <recommendedName>
        <fullName evidence="4">LIM zinc-binding domain-containing protein</fullName>
    </recommendedName>
</protein>
<dbReference type="Proteomes" id="UP000265120">
    <property type="component" value="Chromosome 20"/>
</dbReference>
<evidence type="ECO:0000259" key="4">
    <source>
        <dbReference type="Pfam" id="PF00412"/>
    </source>
</evidence>
<sequence length="114" mass="13522">NRLRCLTRGCPKHEENIFIKLLFQCRQLYPKGRNHSRRCLIRKATCFCCKHCRKKLSIHNFSLLRGEIYCPAHYQQHFKRGNSAEGLKPKQCKDHSPIPSTDFLLILQFFSVKF</sequence>